<organism evidence="2 3">
    <name type="scientific">Methanothermobacter thermautotrophicus (strain ATCC 29096 / DSM 1053 / JCM 10044 / NBRC 100330 / Delta H)</name>
    <name type="common">Methanobacterium thermoautotrophicum</name>
    <dbReference type="NCBI Taxonomy" id="187420"/>
    <lineage>
        <taxon>Archaea</taxon>
        <taxon>Methanobacteriati</taxon>
        <taxon>Methanobacteriota</taxon>
        <taxon>Methanomada group</taxon>
        <taxon>Methanobacteria</taxon>
        <taxon>Methanobacteriales</taxon>
        <taxon>Methanobacteriaceae</taxon>
        <taxon>Methanothermobacter</taxon>
    </lineage>
</organism>
<dbReference type="InParanoid" id="O26787"/>
<evidence type="ECO:0000313" key="2">
    <source>
        <dbReference type="EMBL" id="AAB85196.1"/>
    </source>
</evidence>
<dbReference type="EnsemblBacteria" id="AAB85196">
    <property type="protein sequence ID" value="AAB85196"/>
    <property type="gene ID" value="MTH_691"/>
</dbReference>
<name>O26787_METTH</name>
<reference evidence="2 3" key="1">
    <citation type="journal article" date="1997" name="J. Bacteriol.">
        <title>Complete genome sequence of Methanobacterium thermoautotrophicum deltaH: functional analysis and comparative genomics.</title>
        <authorList>
            <person name="Smith D.R."/>
            <person name="Doucette-Stamm L.A."/>
            <person name="Deloughery C."/>
            <person name="Lee H.-M."/>
            <person name="Dubois J."/>
            <person name="Aldredge T."/>
            <person name="Bashirzadeh R."/>
            <person name="Blakely D."/>
            <person name="Cook R."/>
            <person name="Gilbert K."/>
            <person name="Harrison D."/>
            <person name="Hoang L."/>
            <person name="Keagle P."/>
            <person name="Lumm W."/>
            <person name="Pothier B."/>
            <person name="Qiu D."/>
            <person name="Spadafora R."/>
            <person name="Vicare R."/>
            <person name="Wang Y."/>
            <person name="Wierzbowski J."/>
            <person name="Gibson R."/>
            <person name="Jiwani N."/>
            <person name="Caruso A."/>
            <person name="Bush D."/>
            <person name="Safer H."/>
            <person name="Patwell D."/>
            <person name="Prabhakar S."/>
            <person name="McDougall S."/>
            <person name="Shimer G."/>
            <person name="Goyal A."/>
            <person name="Pietrovski S."/>
            <person name="Church G.M."/>
            <person name="Daniels C.J."/>
            <person name="Mao J.-i."/>
            <person name="Rice P."/>
            <person name="Nolling J."/>
            <person name="Reeve J.N."/>
        </authorList>
    </citation>
    <scope>NUCLEOTIDE SEQUENCE [LARGE SCALE GENOMIC DNA]</scope>
    <source>
        <strain evidence="3">ATCC 29096 / DSM 1053 / JCM 10044 / NBRC 100330 / Delta H</strain>
    </source>
</reference>
<dbReference type="HOGENOM" id="CLU_137228_5_0_2"/>
<dbReference type="PANTHER" id="PTHR33930:SF2">
    <property type="entry name" value="BLR3452 PROTEIN"/>
    <property type="match status" value="1"/>
</dbReference>
<keyword evidence="3" id="KW-1185">Reference proteome</keyword>
<dbReference type="STRING" id="187420.MTH_691"/>
<dbReference type="InterPro" id="IPR029032">
    <property type="entry name" value="AhpD-like"/>
</dbReference>
<dbReference type="AlphaFoldDB" id="O26787"/>
<proteinExistence type="predicted"/>
<gene>
    <name evidence="2" type="ordered locus">MTH_691</name>
</gene>
<dbReference type="KEGG" id="mth:MTH_691"/>
<dbReference type="EMBL" id="AE000666">
    <property type="protein sequence ID" value="AAB85196.1"/>
    <property type="molecule type" value="Genomic_DNA"/>
</dbReference>
<dbReference type="PANTHER" id="PTHR33930">
    <property type="entry name" value="ALKYL HYDROPEROXIDE REDUCTASE AHPD"/>
    <property type="match status" value="1"/>
</dbReference>
<dbReference type="PATRIC" id="fig|187420.15.peg.672"/>
<evidence type="ECO:0000313" key="3">
    <source>
        <dbReference type="Proteomes" id="UP000005223"/>
    </source>
</evidence>
<dbReference type="GO" id="GO:0051920">
    <property type="term" value="F:peroxiredoxin activity"/>
    <property type="evidence" value="ECO:0007669"/>
    <property type="project" value="InterPro"/>
</dbReference>
<dbReference type="PaxDb" id="187420-MTH_691"/>
<accession>O26787</accession>
<evidence type="ECO:0000259" key="1">
    <source>
        <dbReference type="Pfam" id="PF02627"/>
    </source>
</evidence>
<dbReference type="InterPro" id="IPR003779">
    <property type="entry name" value="CMD-like"/>
</dbReference>
<protein>
    <submittedName>
        <fullName evidence="2">Conserved protein</fullName>
    </submittedName>
</protein>
<dbReference type="SUPFAM" id="SSF69118">
    <property type="entry name" value="AhpD-like"/>
    <property type="match status" value="1"/>
</dbReference>
<dbReference type="Proteomes" id="UP000005223">
    <property type="component" value="Chromosome"/>
</dbReference>
<dbReference type="Gene3D" id="1.20.1290.10">
    <property type="entry name" value="AhpD-like"/>
    <property type="match status" value="1"/>
</dbReference>
<dbReference type="PIR" id="B69192">
    <property type="entry name" value="B69192"/>
</dbReference>
<feature type="domain" description="Carboxymuconolactone decarboxylase-like" evidence="1">
    <location>
        <begin position="36"/>
        <end position="118"/>
    </location>
</feature>
<sequence length="124" mass="14017">MLLINIALNIIRMEVLNMKEDVFYGKGMVHVKEDYPDIYEAVVKLNEAAYTGKVLDYRTQKLIALGITAANSDDRAVKKQIQSAINEFGVTRDEIVDVLRVVLLTSGNPPFVKAMRILYEVLED</sequence>
<dbReference type="Pfam" id="PF02627">
    <property type="entry name" value="CMD"/>
    <property type="match status" value="1"/>
</dbReference>